<dbReference type="EMBL" id="FOUY01000015">
    <property type="protein sequence ID" value="SFN48402.1"/>
    <property type="molecule type" value="Genomic_DNA"/>
</dbReference>
<name>A0A1I4ZDR1_PSUAM</name>
<sequence>MDGFTVVRCQTCAHMASGFDEDAHGTVAALPGVDEVLAEGLRAVVRDSRHGVLVTSGCRLRPGLCGARRPGLMVLVQACDAERRPVSSVIAIGPVRSTGDVRAVTRWLQTGAAPDPMALPARLRCAIEREGAHG</sequence>
<organism evidence="1 2">
    <name type="scientific">Pseudonocardia ammonioxydans</name>
    <dbReference type="NCBI Taxonomy" id="260086"/>
    <lineage>
        <taxon>Bacteria</taxon>
        <taxon>Bacillati</taxon>
        <taxon>Actinomycetota</taxon>
        <taxon>Actinomycetes</taxon>
        <taxon>Pseudonocardiales</taxon>
        <taxon>Pseudonocardiaceae</taxon>
        <taxon>Pseudonocardia</taxon>
    </lineage>
</organism>
<dbReference type="RefSeq" id="WP_093343694.1">
    <property type="nucleotide sequence ID" value="NZ_FOUY01000015.1"/>
</dbReference>
<dbReference type="STRING" id="260086.SAMN05216207_101524"/>
<dbReference type="Proteomes" id="UP000199614">
    <property type="component" value="Unassembled WGS sequence"/>
</dbReference>
<dbReference type="OrthoDB" id="3699656at2"/>
<gene>
    <name evidence="1" type="ORF">SAMN05216207_101524</name>
</gene>
<accession>A0A1I4ZDR1</accession>
<dbReference type="AlphaFoldDB" id="A0A1I4ZDR1"/>
<evidence type="ECO:0000313" key="2">
    <source>
        <dbReference type="Proteomes" id="UP000199614"/>
    </source>
</evidence>
<keyword evidence="2" id="KW-1185">Reference proteome</keyword>
<reference evidence="1 2" key="1">
    <citation type="submission" date="2016-10" db="EMBL/GenBank/DDBJ databases">
        <authorList>
            <person name="de Groot N.N."/>
        </authorList>
    </citation>
    <scope>NUCLEOTIDE SEQUENCE [LARGE SCALE GENOMIC DNA]</scope>
    <source>
        <strain evidence="1 2">CGMCC 4.1877</strain>
    </source>
</reference>
<proteinExistence type="predicted"/>
<evidence type="ECO:0000313" key="1">
    <source>
        <dbReference type="EMBL" id="SFN48402.1"/>
    </source>
</evidence>
<protein>
    <submittedName>
        <fullName evidence="1">Uncharacterized protein</fullName>
    </submittedName>
</protein>